<dbReference type="FunFam" id="3.40.50.2000:FF:000119">
    <property type="entry name" value="Glycosyl transferase group 1"/>
    <property type="match status" value="1"/>
</dbReference>
<dbReference type="Pfam" id="PF00534">
    <property type="entry name" value="Glycos_transf_1"/>
    <property type="match status" value="1"/>
</dbReference>
<proteinExistence type="predicted"/>
<dbReference type="OrthoDB" id="9801609at2"/>
<evidence type="ECO:0000256" key="1">
    <source>
        <dbReference type="ARBA" id="ARBA00022679"/>
    </source>
</evidence>
<dbReference type="KEGG" id="egm:AYC65_15900"/>
<evidence type="ECO:0000259" key="2">
    <source>
        <dbReference type="Pfam" id="PF00534"/>
    </source>
</evidence>
<dbReference type="InterPro" id="IPR001296">
    <property type="entry name" value="Glyco_trans_1"/>
</dbReference>
<name>A0A7T7V197_9FLAO</name>
<dbReference type="GO" id="GO:0009103">
    <property type="term" value="P:lipopolysaccharide biosynthetic process"/>
    <property type="evidence" value="ECO:0007669"/>
    <property type="project" value="TreeGrafter"/>
</dbReference>
<keyword evidence="1 3" id="KW-0808">Transferase</keyword>
<dbReference type="RefSeq" id="WP_052114633.1">
    <property type="nucleotide sequence ID" value="NZ_CBCSDR010000004.1"/>
</dbReference>
<sequence>MKIKVIFDIWLIGDSADALKTGIYRVADLLFRNLYSQKEIKLFYANDGYITGKCANENIAVYLHEKEINIERANTRKRRKFVPFRKEKLFRFLYKKINIHEYKVSYNKKVIKEAQIFHSPYYPIPQSISKFRHIKKVITIHDLIPILFPQYNVTTEMLKEIVESIADNGYAICVSENTKKDLLKYEPRIDPNRVFVSLLAASPDTFYVCKNEEKLQRVKNKYNLPQKYFLGLSTIEPRKNITHTIRCFIQMITTHNIDDLSLVLVGAKGWMYDEIFEEYENTNHLKDKIIFTGRVEEEDLASIYSNAYSFFYMSLYEGFGLPPLEAMQCGTPTVTSNTSSLPEVIGNAGITLDPKDENALCDVMWTLYSDQNLRENLSFKGLQRSKLFSWQKCAEEHVNIYKKILDHI</sequence>
<evidence type="ECO:0000313" key="4">
    <source>
        <dbReference type="Proteomes" id="UP000595426"/>
    </source>
</evidence>
<dbReference type="Proteomes" id="UP000595426">
    <property type="component" value="Chromosome"/>
</dbReference>
<dbReference type="GO" id="GO:0016757">
    <property type="term" value="F:glycosyltransferase activity"/>
    <property type="evidence" value="ECO:0007669"/>
    <property type="project" value="InterPro"/>
</dbReference>
<protein>
    <submittedName>
        <fullName evidence="3">Glycosyltransferase family 4 protein</fullName>
    </submittedName>
</protein>
<accession>A0A7T7V197</accession>
<evidence type="ECO:0000313" key="3">
    <source>
        <dbReference type="EMBL" id="QQN59961.1"/>
    </source>
</evidence>
<dbReference type="CDD" id="cd03809">
    <property type="entry name" value="GT4_MtfB-like"/>
    <property type="match status" value="1"/>
</dbReference>
<dbReference type="EMBL" id="CP067018">
    <property type="protein sequence ID" value="QQN59961.1"/>
    <property type="molecule type" value="Genomic_DNA"/>
</dbReference>
<reference evidence="3 4" key="1">
    <citation type="submission" date="2020-12" db="EMBL/GenBank/DDBJ databases">
        <title>FDA dAtabase for Regulatory Grade micrObial Sequences (FDA-ARGOS): Supporting development and validation of Infectious Disease Dx tests.</title>
        <authorList>
            <person name="Kerrigan L."/>
            <person name="Long C."/>
            <person name="Tallon L."/>
            <person name="Sadzewicz L."/>
            <person name="Zhao X."/>
            <person name="Boylan J."/>
            <person name="Ott S."/>
            <person name="Bowen H."/>
            <person name="Vavikolanu K."/>
            <person name="Mehta A."/>
            <person name="Aluvathingal J."/>
            <person name="Nadendla S."/>
            <person name="Yan Y."/>
            <person name="Sichtig H."/>
        </authorList>
    </citation>
    <scope>NUCLEOTIDE SEQUENCE [LARGE SCALE GENOMIC DNA]</scope>
    <source>
        <strain evidence="3 4">FDAARGOS_1031</strain>
    </source>
</reference>
<dbReference type="GeneID" id="93134404"/>
<gene>
    <name evidence="3" type="ORF">I6H88_05085</name>
</gene>
<dbReference type="PANTHER" id="PTHR46401:SF2">
    <property type="entry name" value="GLYCOSYLTRANSFERASE WBBK-RELATED"/>
    <property type="match status" value="1"/>
</dbReference>
<feature type="domain" description="Glycosyl transferase family 1" evidence="2">
    <location>
        <begin position="216"/>
        <end position="378"/>
    </location>
</feature>
<dbReference type="PANTHER" id="PTHR46401">
    <property type="entry name" value="GLYCOSYLTRANSFERASE WBBK-RELATED"/>
    <property type="match status" value="1"/>
</dbReference>
<dbReference type="AlphaFoldDB" id="A0A7T7V197"/>
<dbReference type="SUPFAM" id="SSF53756">
    <property type="entry name" value="UDP-Glycosyltransferase/glycogen phosphorylase"/>
    <property type="match status" value="1"/>
</dbReference>
<keyword evidence="4" id="KW-1185">Reference proteome</keyword>
<organism evidence="3 4">
    <name type="scientific">Elizabethkingia bruuniana</name>
    <dbReference type="NCBI Taxonomy" id="1756149"/>
    <lineage>
        <taxon>Bacteria</taxon>
        <taxon>Pseudomonadati</taxon>
        <taxon>Bacteroidota</taxon>
        <taxon>Flavobacteriia</taxon>
        <taxon>Flavobacteriales</taxon>
        <taxon>Weeksellaceae</taxon>
        <taxon>Elizabethkingia</taxon>
    </lineage>
</organism>
<dbReference type="Gene3D" id="3.40.50.2000">
    <property type="entry name" value="Glycogen Phosphorylase B"/>
    <property type="match status" value="2"/>
</dbReference>